<dbReference type="EMBL" id="CAJPWZ010003060">
    <property type="protein sequence ID" value="CAG2250712.1"/>
    <property type="molecule type" value="Genomic_DNA"/>
</dbReference>
<protein>
    <submittedName>
        <fullName evidence="2">Uncharacterized protein</fullName>
    </submittedName>
</protein>
<keyword evidence="3" id="KW-1185">Reference proteome</keyword>
<dbReference type="Proteomes" id="UP000683360">
    <property type="component" value="Unassembled WGS sequence"/>
</dbReference>
<reference evidence="2" key="1">
    <citation type="submission" date="2021-03" db="EMBL/GenBank/DDBJ databases">
        <authorList>
            <person name="Bekaert M."/>
        </authorList>
    </citation>
    <scope>NUCLEOTIDE SEQUENCE</scope>
</reference>
<comment type="caution">
    <text evidence="2">The sequence shown here is derived from an EMBL/GenBank/DDBJ whole genome shotgun (WGS) entry which is preliminary data.</text>
</comment>
<feature type="compositionally biased region" description="Polar residues" evidence="1">
    <location>
        <begin position="1"/>
        <end position="13"/>
    </location>
</feature>
<organism evidence="2 3">
    <name type="scientific">Mytilus edulis</name>
    <name type="common">Blue mussel</name>
    <dbReference type="NCBI Taxonomy" id="6550"/>
    <lineage>
        <taxon>Eukaryota</taxon>
        <taxon>Metazoa</taxon>
        <taxon>Spiralia</taxon>
        <taxon>Lophotrochozoa</taxon>
        <taxon>Mollusca</taxon>
        <taxon>Bivalvia</taxon>
        <taxon>Autobranchia</taxon>
        <taxon>Pteriomorphia</taxon>
        <taxon>Mytilida</taxon>
        <taxon>Mytiloidea</taxon>
        <taxon>Mytilidae</taxon>
        <taxon>Mytilinae</taxon>
        <taxon>Mytilus</taxon>
    </lineage>
</organism>
<accession>A0A8S3V7P6</accession>
<evidence type="ECO:0000256" key="1">
    <source>
        <dbReference type="SAM" id="MobiDB-lite"/>
    </source>
</evidence>
<name>A0A8S3V7P6_MYTED</name>
<sequence>MTDTTLSSVASGNATGGISEMRQTTFEDIHNTRSPSDYGYSPERNINERWASSVESSNPGSVLSPNKAMYQIESNFKDELLQTQMYRKSMQRCFKKIKDNIDIVSMTAKAVKAELVRKEDLSWFKTDKRKKKADLFLTKIIQTIELKNIPKFEEIIGKYIADEIDKCRYDIPSRQGNINTIVSNKSN</sequence>
<gene>
    <name evidence="2" type="ORF">MEDL_62391</name>
</gene>
<feature type="region of interest" description="Disordered" evidence="1">
    <location>
        <begin position="1"/>
        <end position="20"/>
    </location>
</feature>
<evidence type="ECO:0000313" key="3">
    <source>
        <dbReference type="Proteomes" id="UP000683360"/>
    </source>
</evidence>
<proteinExistence type="predicted"/>
<dbReference type="AlphaFoldDB" id="A0A8S3V7P6"/>
<evidence type="ECO:0000313" key="2">
    <source>
        <dbReference type="EMBL" id="CAG2250712.1"/>
    </source>
</evidence>